<dbReference type="Pfam" id="PF01641">
    <property type="entry name" value="SelR"/>
    <property type="match status" value="1"/>
</dbReference>
<comment type="caution">
    <text evidence="17">The sequence shown here is derived from an EMBL/GenBank/DDBJ whole genome shotgun (WGS) entry which is preliminary data.</text>
</comment>
<evidence type="ECO:0000256" key="1">
    <source>
        <dbReference type="ARBA" id="ARBA00001947"/>
    </source>
</evidence>
<comment type="catalytic activity">
    <reaction evidence="14">
        <text>L-methionyl-[protein] + [thioredoxin]-disulfide + H2O = L-methionyl-(R)-S-oxide-[protein] + [thioredoxin]-dithiol</text>
        <dbReference type="Rhea" id="RHEA:24164"/>
        <dbReference type="Rhea" id="RHEA-COMP:10698"/>
        <dbReference type="Rhea" id="RHEA-COMP:10700"/>
        <dbReference type="Rhea" id="RHEA-COMP:12313"/>
        <dbReference type="Rhea" id="RHEA-COMP:12314"/>
        <dbReference type="ChEBI" id="CHEBI:15377"/>
        <dbReference type="ChEBI" id="CHEBI:16044"/>
        <dbReference type="ChEBI" id="CHEBI:29950"/>
        <dbReference type="ChEBI" id="CHEBI:45764"/>
        <dbReference type="ChEBI" id="CHEBI:50058"/>
        <dbReference type="EC" id="1.8.4.12"/>
    </reaction>
</comment>
<dbReference type="EMBL" id="CAJJDN010000021">
    <property type="protein sequence ID" value="CAD8066267.1"/>
    <property type="molecule type" value="Genomic_DNA"/>
</dbReference>
<dbReference type="AlphaFoldDB" id="A0A8S1LF64"/>
<dbReference type="InterPro" id="IPR028427">
    <property type="entry name" value="Met_Sox_Rdtase_MsrB"/>
</dbReference>
<evidence type="ECO:0000313" key="17">
    <source>
        <dbReference type="EMBL" id="CAD8066267.1"/>
    </source>
</evidence>
<organism evidence="17 18">
    <name type="scientific">Paramecium sonneborni</name>
    <dbReference type="NCBI Taxonomy" id="65129"/>
    <lineage>
        <taxon>Eukaryota</taxon>
        <taxon>Sar</taxon>
        <taxon>Alveolata</taxon>
        <taxon>Ciliophora</taxon>
        <taxon>Intramacronucleata</taxon>
        <taxon>Oligohymenophorea</taxon>
        <taxon>Peniculida</taxon>
        <taxon>Parameciidae</taxon>
        <taxon>Paramecium</taxon>
    </lineage>
</organism>
<proteinExistence type="predicted"/>
<dbReference type="GO" id="GO:0030091">
    <property type="term" value="P:protein repair"/>
    <property type="evidence" value="ECO:0007669"/>
    <property type="project" value="InterPro"/>
</dbReference>
<protein>
    <recommendedName>
        <fullName evidence="16">MsrB domain-containing protein</fullName>
    </recommendedName>
</protein>
<evidence type="ECO:0000256" key="3">
    <source>
        <dbReference type="ARBA" id="ARBA00004245"/>
    </source>
</evidence>
<dbReference type="GO" id="GO:0005856">
    <property type="term" value="C:cytoskeleton"/>
    <property type="evidence" value="ECO:0007669"/>
    <property type="project" value="UniProtKB-SubCell"/>
</dbReference>
<keyword evidence="7" id="KW-0862">Zinc</keyword>
<dbReference type="Proteomes" id="UP000692954">
    <property type="component" value="Unassembled WGS sequence"/>
</dbReference>
<keyword evidence="9" id="KW-0712">Selenocysteine</keyword>
<evidence type="ECO:0000256" key="14">
    <source>
        <dbReference type="ARBA" id="ARBA00048488"/>
    </source>
</evidence>
<reference evidence="17" key="1">
    <citation type="submission" date="2021-01" db="EMBL/GenBank/DDBJ databases">
        <authorList>
            <consortium name="Genoscope - CEA"/>
            <person name="William W."/>
        </authorList>
    </citation>
    <scope>NUCLEOTIDE SEQUENCE</scope>
</reference>
<dbReference type="GO" id="GO:0045087">
    <property type="term" value="P:innate immune response"/>
    <property type="evidence" value="ECO:0007669"/>
    <property type="project" value="UniProtKB-KW"/>
</dbReference>
<feature type="domain" description="MsrB" evidence="16">
    <location>
        <begin position="13"/>
        <end position="132"/>
    </location>
</feature>
<dbReference type="GO" id="GO:0046872">
    <property type="term" value="F:metal ion binding"/>
    <property type="evidence" value="ECO:0007669"/>
    <property type="project" value="UniProtKB-KW"/>
</dbReference>
<evidence type="ECO:0000256" key="10">
    <source>
        <dbReference type="ARBA" id="ARBA00023002"/>
    </source>
</evidence>
<sequence length="167" mass="19610">MMRLYYQAFSKLIKVDRLALTPHQYWIAAGKGMERPYTGEYWFNQEVGTYHCRHCDNQLFSFDTKYKSTTGYAQFWNHIPNSVKLEESTIKEERDLCCAGCDSFVGKVSFDGPPPTFIKYSINSAALNFKLKSFQEDPYFRKIARKEKQAQRSKKVEHNYLESNNNL</sequence>
<evidence type="ECO:0000256" key="5">
    <source>
        <dbReference type="ARBA" id="ARBA00022588"/>
    </source>
</evidence>
<comment type="cofactor">
    <cofactor evidence="1">
        <name>Zn(2+)</name>
        <dbReference type="ChEBI" id="CHEBI:29105"/>
    </cofactor>
</comment>
<comment type="function">
    <text evidence="13">Methionine-sulfoxide reductase that specifically reduces methionine (R)-sulfoxide back to methionine. While in many cases, methionine oxidation is the result of random oxidation following oxidative stress, methionine oxidation is also a post-translational modification that takes place on specific residue. Acts as a regulator of actin assembly by reducing methionine (R)-sulfoxide mediated by MICALs (MICAL1, MICAL2 or MICAL3) on actin, thereby promoting filament repolymerization. Plays a role in innate immunity by reducing oxidized actin, leading to actin repolymerization in macrophages.</text>
</comment>
<evidence type="ECO:0000256" key="11">
    <source>
        <dbReference type="ARBA" id="ARBA00023212"/>
    </source>
</evidence>
<dbReference type="GO" id="GO:0006979">
    <property type="term" value="P:response to oxidative stress"/>
    <property type="evidence" value="ECO:0007669"/>
    <property type="project" value="InterPro"/>
</dbReference>
<evidence type="ECO:0000256" key="13">
    <source>
        <dbReference type="ARBA" id="ARBA00046083"/>
    </source>
</evidence>
<evidence type="ECO:0000256" key="6">
    <source>
        <dbReference type="ARBA" id="ARBA00022723"/>
    </source>
</evidence>
<keyword evidence="11" id="KW-0206">Cytoskeleton</keyword>
<name>A0A8S1LF64_9CILI</name>
<keyword evidence="10" id="KW-0560">Oxidoreductase</keyword>
<dbReference type="PANTHER" id="PTHR10173:SF52">
    <property type="entry name" value="METHIONINE-R-SULFOXIDE REDUCTASE B1"/>
    <property type="match status" value="1"/>
</dbReference>
<keyword evidence="8" id="KW-0391">Immunity</keyword>
<dbReference type="PROSITE" id="PS51790">
    <property type="entry name" value="MSRB"/>
    <property type="match status" value="1"/>
</dbReference>
<dbReference type="InterPro" id="IPR002579">
    <property type="entry name" value="Met_Sox_Rdtase_MsrB_dom"/>
</dbReference>
<evidence type="ECO:0000256" key="8">
    <source>
        <dbReference type="ARBA" id="ARBA00022859"/>
    </source>
</evidence>
<evidence type="ECO:0000256" key="9">
    <source>
        <dbReference type="ARBA" id="ARBA00022933"/>
    </source>
</evidence>
<accession>A0A8S1LF64</accession>
<evidence type="ECO:0000256" key="12">
    <source>
        <dbReference type="ARBA" id="ARBA00023242"/>
    </source>
</evidence>
<keyword evidence="12" id="KW-0539">Nucleus</keyword>
<evidence type="ECO:0000256" key="4">
    <source>
        <dbReference type="ARBA" id="ARBA00022490"/>
    </source>
</evidence>
<dbReference type="PANTHER" id="PTHR10173">
    <property type="entry name" value="METHIONINE SULFOXIDE REDUCTASE"/>
    <property type="match status" value="1"/>
</dbReference>
<keyword evidence="6" id="KW-0479">Metal-binding</keyword>
<gene>
    <name evidence="17" type="ORF">PSON_ATCC_30995.1.T0210248</name>
</gene>
<comment type="catalytic activity">
    <reaction evidence="15">
        <text>[thioredoxin]-disulfide + L-methionine + H2O = L-methionine (R)-S-oxide + [thioredoxin]-dithiol</text>
        <dbReference type="Rhea" id="RHEA:21260"/>
        <dbReference type="Rhea" id="RHEA-COMP:10698"/>
        <dbReference type="Rhea" id="RHEA-COMP:10700"/>
        <dbReference type="ChEBI" id="CHEBI:15377"/>
        <dbReference type="ChEBI" id="CHEBI:29950"/>
        <dbReference type="ChEBI" id="CHEBI:50058"/>
        <dbReference type="ChEBI" id="CHEBI:57844"/>
        <dbReference type="ChEBI" id="CHEBI:58773"/>
        <dbReference type="EC" id="1.8.4.14"/>
    </reaction>
</comment>
<evidence type="ECO:0000313" key="18">
    <source>
        <dbReference type="Proteomes" id="UP000692954"/>
    </source>
</evidence>
<dbReference type="FunFam" id="2.170.150.20:FF:000008">
    <property type="entry name" value="methionine-R-sulfoxide reductase B1"/>
    <property type="match status" value="1"/>
</dbReference>
<comment type="subcellular location">
    <subcellularLocation>
        <location evidence="3">Cytoplasm</location>
        <location evidence="3">Cytoskeleton</location>
    </subcellularLocation>
    <subcellularLocation>
        <location evidence="2">Nucleus</location>
    </subcellularLocation>
</comment>
<evidence type="ECO:0000256" key="7">
    <source>
        <dbReference type="ARBA" id="ARBA00022833"/>
    </source>
</evidence>
<dbReference type="GO" id="GO:0005737">
    <property type="term" value="C:cytoplasm"/>
    <property type="evidence" value="ECO:0007669"/>
    <property type="project" value="TreeGrafter"/>
</dbReference>
<evidence type="ECO:0000259" key="16">
    <source>
        <dbReference type="PROSITE" id="PS51790"/>
    </source>
</evidence>
<dbReference type="GO" id="GO:0033743">
    <property type="term" value="F:peptide-methionine (R)-S-oxide reductase activity"/>
    <property type="evidence" value="ECO:0007669"/>
    <property type="project" value="UniProtKB-EC"/>
</dbReference>
<dbReference type="GO" id="GO:0005634">
    <property type="term" value="C:nucleus"/>
    <property type="evidence" value="ECO:0007669"/>
    <property type="project" value="UniProtKB-SubCell"/>
</dbReference>
<evidence type="ECO:0000256" key="2">
    <source>
        <dbReference type="ARBA" id="ARBA00004123"/>
    </source>
</evidence>
<keyword evidence="18" id="KW-1185">Reference proteome</keyword>
<keyword evidence="4" id="KW-0963">Cytoplasm</keyword>
<dbReference type="GO" id="GO:0033745">
    <property type="term" value="F:L-methionine-(R)-S-oxide reductase activity"/>
    <property type="evidence" value="ECO:0007669"/>
    <property type="project" value="UniProtKB-EC"/>
</dbReference>
<evidence type="ECO:0000256" key="15">
    <source>
        <dbReference type="ARBA" id="ARBA00049261"/>
    </source>
</evidence>
<keyword evidence="5" id="KW-0399">Innate immunity</keyword>
<dbReference type="OrthoDB" id="44061at2759"/>